<dbReference type="Proteomes" id="UP000258309">
    <property type="component" value="Unassembled WGS sequence"/>
</dbReference>
<feature type="non-terminal residue" evidence="1">
    <location>
        <position position="229"/>
    </location>
</feature>
<keyword evidence="2" id="KW-1185">Reference proteome</keyword>
<comment type="caution">
    <text evidence="1">The sequence shown here is derived from an EMBL/GenBank/DDBJ whole genome shotgun (WGS) entry which is preliminary data.</text>
</comment>
<name>A0A3E2H2V8_SCYLI</name>
<sequence>MVATRSLQAFSVLLVRSVFLGQVITGAGIAASTAIAANTTAQSVEAVTVTYQSSTIIFTGTQAPAGVLPTPYPNSHCMIVTQDSAPLIVCLKPFIDSPPPNTAKVSTVSNTVAITTTVDMVYLSEVSSSTITKKGGSNLALSSTGLPGYPTTSIVATTQTHTSGCGYSKANLFKPIIGAGKHIFDLSKSIHTFYSRIHPRLAITGTDHLLDVHRFTKELFRWVKSVLFI</sequence>
<organism evidence="1 2">
    <name type="scientific">Scytalidium lignicola</name>
    <name type="common">Hyphomycete</name>
    <dbReference type="NCBI Taxonomy" id="5539"/>
    <lineage>
        <taxon>Eukaryota</taxon>
        <taxon>Fungi</taxon>
        <taxon>Dikarya</taxon>
        <taxon>Ascomycota</taxon>
        <taxon>Pezizomycotina</taxon>
        <taxon>Leotiomycetes</taxon>
        <taxon>Leotiomycetes incertae sedis</taxon>
        <taxon>Scytalidium</taxon>
    </lineage>
</organism>
<proteinExistence type="predicted"/>
<gene>
    <name evidence="1" type="ORF">B7463_g8624</name>
</gene>
<accession>A0A3E2H2V8</accession>
<protein>
    <submittedName>
        <fullName evidence="1">Uncharacterized protein</fullName>
    </submittedName>
</protein>
<evidence type="ECO:0000313" key="2">
    <source>
        <dbReference type="Proteomes" id="UP000258309"/>
    </source>
</evidence>
<evidence type="ECO:0000313" key="1">
    <source>
        <dbReference type="EMBL" id="RFU27720.1"/>
    </source>
</evidence>
<dbReference type="EMBL" id="NCSJ02000193">
    <property type="protein sequence ID" value="RFU27720.1"/>
    <property type="molecule type" value="Genomic_DNA"/>
</dbReference>
<reference evidence="1 2" key="1">
    <citation type="submission" date="2018-05" db="EMBL/GenBank/DDBJ databases">
        <title>Draft genome sequence of Scytalidium lignicola DSM 105466, a ubiquitous saprotrophic fungus.</title>
        <authorList>
            <person name="Buettner E."/>
            <person name="Gebauer A.M."/>
            <person name="Hofrichter M."/>
            <person name="Liers C."/>
            <person name="Kellner H."/>
        </authorList>
    </citation>
    <scope>NUCLEOTIDE SEQUENCE [LARGE SCALE GENOMIC DNA]</scope>
    <source>
        <strain evidence="1 2">DSM 105466</strain>
    </source>
</reference>
<dbReference type="AlphaFoldDB" id="A0A3E2H2V8"/>
<feature type="non-terminal residue" evidence="1">
    <location>
        <position position="1"/>
    </location>
</feature>